<keyword evidence="2" id="KW-1185">Reference proteome</keyword>
<accession>A0A1D2VPF3</accession>
<evidence type="ECO:0000313" key="1">
    <source>
        <dbReference type="EMBL" id="ODV63447.1"/>
    </source>
</evidence>
<proteinExistence type="predicted"/>
<sequence length="51" mass="5845">MDRISYYIALISSTPPAKNMINRITCNRSGFKYRKPAENIGNNFVFDSLLC</sequence>
<dbReference type="GeneID" id="30965867"/>
<dbReference type="AlphaFoldDB" id="A0A1D2VPF3"/>
<name>A0A1D2VPF3_9ASCO</name>
<gene>
    <name evidence="1" type="ORF">ASCRUDRAFT_73303</name>
</gene>
<dbReference type="InParanoid" id="A0A1D2VPF3"/>
<dbReference type="EMBL" id="KV454475">
    <property type="protein sequence ID" value="ODV63447.1"/>
    <property type="molecule type" value="Genomic_DNA"/>
</dbReference>
<organism evidence="1 2">
    <name type="scientific">Ascoidea rubescens DSM 1968</name>
    <dbReference type="NCBI Taxonomy" id="1344418"/>
    <lineage>
        <taxon>Eukaryota</taxon>
        <taxon>Fungi</taxon>
        <taxon>Dikarya</taxon>
        <taxon>Ascomycota</taxon>
        <taxon>Saccharomycotina</taxon>
        <taxon>Saccharomycetes</taxon>
        <taxon>Ascoideaceae</taxon>
        <taxon>Ascoidea</taxon>
    </lineage>
</organism>
<evidence type="ECO:0000313" key="2">
    <source>
        <dbReference type="Proteomes" id="UP000095038"/>
    </source>
</evidence>
<dbReference type="Proteomes" id="UP000095038">
    <property type="component" value="Unassembled WGS sequence"/>
</dbReference>
<reference evidence="2" key="1">
    <citation type="submission" date="2016-05" db="EMBL/GenBank/DDBJ databases">
        <title>Comparative genomics of biotechnologically important yeasts.</title>
        <authorList>
            <consortium name="DOE Joint Genome Institute"/>
            <person name="Riley R."/>
            <person name="Haridas S."/>
            <person name="Wolfe K.H."/>
            <person name="Lopes M.R."/>
            <person name="Hittinger C.T."/>
            <person name="Goker M."/>
            <person name="Salamov A."/>
            <person name="Wisecaver J."/>
            <person name="Long T.M."/>
            <person name="Aerts A.L."/>
            <person name="Barry K."/>
            <person name="Choi C."/>
            <person name="Clum A."/>
            <person name="Coughlan A.Y."/>
            <person name="Deshpande S."/>
            <person name="Douglass A.P."/>
            <person name="Hanson S.J."/>
            <person name="Klenk H.-P."/>
            <person name="Labutti K."/>
            <person name="Lapidus A."/>
            <person name="Lindquist E."/>
            <person name="Lipzen A."/>
            <person name="Meier-Kolthoff J.P."/>
            <person name="Ohm R.A."/>
            <person name="Otillar R.P."/>
            <person name="Pangilinan J."/>
            <person name="Peng Y."/>
            <person name="Rokas A."/>
            <person name="Rosa C.A."/>
            <person name="Scheuner C."/>
            <person name="Sibirny A.A."/>
            <person name="Slot J.C."/>
            <person name="Stielow J.B."/>
            <person name="Sun H."/>
            <person name="Kurtzman C.P."/>
            <person name="Blackwell M."/>
            <person name="Grigoriev I.V."/>
            <person name="Jeffries T.W."/>
        </authorList>
    </citation>
    <scope>NUCLEOTIDE SEQUENCE [LARGE SCALE GENOMIC DNA]</scope>
    <source>
        <strain evidence="2">DSM 1968</strain>
    </source>
</reference>
<dbReference type="RefSeq" id="XP_020049754.1">
    <property type="nucleotide sequence ID" value="XM_020192231.1"/>
</dbReference>
<protein>
    <submittedName>
        <fullName evidence="1">Uncharacterized protein</fullName>
    </submittedName>
</protein>